<feature type="transmembrane region" description="Helical" evidence="6">
    <location>
        <begin position="158"/>
        <end position="179"/>
    </location>
</feature>
<dbReference type="PANTHER" id="PTHR43370:SF2">
    <property type="entry name" value="ABC TRANSPORTER PERMEASE PROTEIN"/>
    <property type="match status" value="1"/>
</dbReference>
<feature type="transmembrane region" description="Helical" evidence="6">
    <location>
        <begin position="240"/>
        <end position="257"/>
    </location>
</feature>
<accession>A0A174MYC1</accession>
<feature type="transmembrane region" description="Helical" evidence="6">
    <location>
        <begin position="262"/>
        <end position="281"/>
    </location>
</feature>
<evidence type="ECO:0000313" key="7">
    <source>
        <dbReference type="EMBL" id="CUP39657.1"/>
    </source>
</evidence>
<dbReference type="InterPro" id="IPR001851">
    <property type="entry name" value="ABC_transp_permease"/>
</dbReference>
<evidence type="ECO:0000256" key="2">
    <source>
        <dbReference type="ARBA" id="ARBA00022475"/>
    </source>
</evidence>
<sequence>MTFLLNLITAAVLYGTPLLYGTSGEILTEKSGNLNLGVEGMMFMGGALGLGAAFYYEKLAGAAVSAPLAVVIAIAASFLAGALAALLFSFLTITLRANQNVTGLALTIFGTGVGQYIGEFMRVREGTYVAVSNTLKGAFNGSPFPAFLQELPVVGRLLFSHSIFTYLGIAMAVAMGLYLHRSRSGLYLRAVGESPATADAAGISVTRCKYLATVIGGGISAIGGMVYIMTVVGGVWNHEGLSGVGWLAVALVIFCLWSPYRAIWGSILFGGLLILYLRMPIDLIPDQIYKILPYVVTVIVLVFTSMRNNRDKQPPASLGLAYFREER</sequence>
<dbReference type="CDD" id="cd06580">
    <property type="entry name" value="TM_PBP1_transp_TpRbsC_like"/>
    <property type="match status" value="1"/>
</dbReference>
<evidence type="ECO:0000256" key="1">
    <source>
        <dbReference type="ARBA" id="ARBA00004651"/>
    </source>
</evidence>
<gene>
    <name evidence="7" type="ORF">ERS852411_03083</name>
</gene>
<dbReference type="PANTHER" id="PTHR43370">
    <property type="entry name" value="SUGAR ABC TRANSPORTER INTEGRAL MEMBRANE PROTEIN-RELATED"/>
    <property type="match status" value="1"/>
</dbReference>
<keyword evidence="3 6" id="KW-0812">Transmembrane</keyword>
<protein>
    <submittedName>
        <fullName evidence="7">ABC-type uncharacterized transport system, permease component</fullName>
    </submittedName>
</protein>
<dbReference type="GO" id="GO:0005886">
    <property type="term" value="C:plasma membrane"/>
    <property type="evidence" value="ECO:0007669"/>
    <property type="project" value="UniProtKB-SubCell"/>
</dbReference>
<keyword evidence="4 6" id="KW-1133">Transmembrane helix</keyword>
<organism evidence="7 8">
    <name type="scientific">Flavonifractor plautii</name>
    <name type="common">Fusobacterium plautii</name>
    <dbReference type="NCBI Taxonomy" id="292800"/>
    <lineage>
        <taxon>Bacteria</taxon>
        <taxon>Bacillati</taxon>
        <taxon>Bacillota</taxon>
        <taxon>Clostridia</taxon>
        <taxon>Eubacteriales</taxon>
        <taxon>Oscillospiraceae</taxon>
        <taxon>Flavonifractor</taxon>
    </lineage>
</organism>
<feature type="transmembrane region" description="Helical" evidence="6">
    <location>
        <begin position="68"/>
        <end position="91"/>
    </location>
</feature>
<comment type="subcellular location">
    <subcellularLocation>
        <location evidence="1">Cell membrane</location>
        <topology evidence="1">Multi-pass membrane protein</topology>
    </subcellularLocation>
</comment>
<keyword evidence="5 6" id="KW-0472">Membrane</keyword>
<dbReference type="AlphaFoldDB" id="A0A174MYC1"/>
<evidence type="ECO:0000313" key="8">
    <source>
        <dbReference type="Proteomes" id="UP000095746"/>
    </source>
</evidence>
<feature type="transmembrane region" description="Helical" evidence="6">
    <location>
        <begin position="287"/>
        <end position="304"/>
    </location>
</feature>
<evidence type="ECO:0000256" key="6">
    <source>
        <dbReference type="SAM" id="Phobius"/>
    </source>
</evidence>
<reference evidence="7 8" key="1">
    <citation type="submission" date="2015-09" db="EMBL/GenBank/DDBJ databases">
        <authorList>
            <consortium name="Pathogen Informatics"/>
        </authorList>
    </citation>
    <scope>NUCLEOTIDE SEQUENCE [LARGE SCALE GENOMIC DNA]</scope>
    <source>
        <strain evidence="7 8">2789STDY5608854</strain>
    </source>
</reference>
<evidence type="ECO:0000256" key="4">
    <source>
        <dbReference type="ARBA" id="ARBA00022989"/>
    </source>
</evidence>
<dbReference type="Pfam" id="PF02653">
    <property type="entry name" value="BPD_transp_2"/>
    <property type="match status" value="1"/>
</dbReference>
<evidence type="ECO:0000256" key="5">
    <source>
        <dbReference type="ARBA" id="ARBA00023136"/>
    </source>
</evidence>
<feature type="transmembrane region" description="Helical" evidence="6">
    <location>
        <begin position="210"/>
        <end position="228"/>
    </location>
</feature>
<name>A0A174MYC1_FLAPL</name>
<evidence type="ECO:0000256" key="3">
    <source>
        <dbReference type="ARBA" id="ARBA00022692"/>
    </source>
</evidence>
<feature type="transmembrane region" description="Helical" evidence="6">
    <location>
        <begin position="37"/>
        <end position="56"/>
    </location>
</feature>
<dbReference type="GO" id="GO:0022857">
    <property type="term" value="F:transmembrane transporter activity"/>
    <property type="evidence" value="ECO:0007669"/>
    <property type="project" value="InterPro"/>
</dbReference>
<dbReference type="EMBL" id="CYZT01000342">
    <property type="protein sequence ID" value="CUP39657.1"/>
    <property type="molecule type" value="Genomic_DNA"/>
</dbReference>
<proteinExistence type="predicted"/>
<dbReference type="Proteomes" id="UP000095746">
    <property type="component" value="Unassembled WGS sequence"/>
</dbReference>
<keyword evidence="2" id="KW-1003">Cell membrane</keyword>